<evidence type="ECO:0000313" key="1">
    <source>
        <dbReference type="EMBL" id="SCC77987.1"/>
    </source>
</evidence>
<sequence length="160" mass="18214">MNPLYYEARTVDFHGVMEVSDHRLKIYSLRAPQFADDPLPPAQNIERMLEAGILELALEADHKVGFAILHWAGDGLYVLVNTWYDANMLRLSAFRVDDLSVPEPQLESLAHLHVIACVWELEIYKFERDAWVREVLEQCPPALTNDVLAGYFEAGMRGTA</sequence>
<protein>
    <submittedName>
        <fullName evidence="1">Uncharacterized protein</fullName>
    </submittedName>
</protein>
<accession>A0ABY0K3L7</accession>
<dbReference type="Proteomes" id="UP000182800">
    <property type="component" value="Unassembled WGS sequence"/>
</dbReference>
<name>A0ABY0K3L7_9HYPH</name>
<evidence type="ECO:0000313" key="2">
    <source>
        <dbReference type="Proteomes" id="UP000182800"/>
    </source>
</evidence>
<reference evidence="1 2" key="1">
    <citation type="submission" date="2016-08" db="EMBL/GenBank/DDBJ databases">
        <authorList>
            <person name="Varghese N."/>
            <person name="Submissions Spin"/>
        </authorList>
    </citation>
    <scope>NUCLEOTIDE SEQUENCE [LARGE SCALE GENOMIC DNA]</scope>
    <source>
        <strain evidence="1 2">HL-109</strain>
    </source>
</reference>
<gene>
    <name evidence="1" type="ORF">GA0071312_0014</name>
</gene>
<organism evidence="1 2">
    <name type="scientific">Saliniramus fredricksonii</name>
    <dbReference type="NCBI Taxonomy" id="1653334"/>
    <lineage>
        <taxon>Bacteria</taxon>
        <taxon>Pseudomonadati</taxon>
        <taxon>Pseudomonadota</taxon>
        <taxon>Alphaproteobacteria</taxon>
        <taxon>Hyphomicrobiales</taxon>
        <taxon>Salinarimonadaceae</taxon>
        <taxon>Saliniramus</taxon>
    </lineage>
</organism>
<dbReference type="RefSeq" id="WP_131817658.1">
    <property type="nucleotide sequence ID" value="NZ_FMBM01000001.1"/>
</dbReference>
<keyword evidence="2" id="KW-1185">Reference proteome</keyword>
<comment type="caution">
    <text evidence="1">The sequence shown here is derived from an EMBL/GenBank/DDBJ whole genome shotgun (WGS) entry which is preliminary data.</text>
</comment>
<dbReference type="EMBL" id="FMBM01000001">
    <property type="protein sequence ID" value="SCC77987.1"/>
    <property type="molecule type" value="Genomic_DNA"/>
</dbReference>
<proteinExistence type="predicted"/>